<dbReference type="SUPFAM" id="SSF88946">
    <property type="entry name" value="Sigma2 domain of RNA polymerase sigma factors"/>
    <property type="match status" value="1"/>
</dbReference>
<dbReference type="InterPro" id="IPR039425">
    <property type="entry name" value="RNA_pol_sigma-70-like"/>
</dbReference>
<evidence type="ECO:0000313" key="6">
    <source>
        <dbReference type="EMBL" id="MCL6275471.1"/>
    </source>
</evidence>
<sequence>MDQERVWSEFKNGSKQAFESVYNYCIDDMYAYGLKLNSNKELVKDCIQQVFVDIYERRQVLSNPQNIKYYVLKALKHQIYKRQKKEKKKSNIDEFSELKFKTPYNFEDKKIISEIDEKKQRLIKKALGSLSSKQREIMYLRFTTGMEYTEIAEMVGIDHNSVRKQVYRSIKKLRNSEIFDDYKSIILFYSALSIP</sequence>
<dbReference type="SUPFAM" id="SSF88659">
    <property type="entry name" value="Sigma3 and sigma4 domains of RNA polymerase sigma factors"/>
    <property type="match status" value="1"/>
</dbReference>
<dbReference type="RefSeq" id="WP_249658654.1">
    <property type="nucleotide sequence ID" value="NZ_JAMFMA010000004.1"/>
</dbReference>
<dbReference type="CDD" id="cd06171">
    <property type="entry name" value="Sigma70_r4"/>
    <property type="match status" value="1"/>
</dbReference>
<dbReference type="InterPro" id="IPR013325">
    <property type="entry name" value="RNA_pol_sigma_r2"/>
</dbReference>
<evidence type="ECO:0000256" key="4">
    <source>
        <dbReference type="ARBA" id="ARBA00023163"/>
    </source>
</evidence>
<dbReference type="InterPro" id="IPR036388">
    <property type="entry name" value="WH-like_DNA-bd_sf"/>
</dbReference>
<dbReference type="PANTHER" id="PTHR43133">
    <property type="entry name" value="RNA POLYMERASE ECF-TYPE SIGMA FACTO"/>
    <property type="match status" value="1"/>
</dbReference>
<dbReference type="InterPro" id="IPR014284">
    <property type="entry name" value="RNA_pol_sigma-70_dom"/>
</dbReference>
<dbReference type="InterPro" id="IPR013324">
    <property type="entry name" value="RNA_pol_sigma_r3/r4-like"/>
</dbReference>
<comment type="caution">
    <text evidence="6">The sequence shown here is derived from an EMBL/GenBank/DDBJ whole genome shotgun (WGS) entry which is preliminary data.</text>
</comment>
<evidence type="ECO:0000313" key="7">
    <source>
        <dbReference type="Proteomes" id="UP001203607"/>
    </source>
</evidence>
<proteinExistence type="inferred from homology"/>
<dbReference type="Gene3D" id="1.10.1740.10">
    <property type="match status" value="1"/>
</dbReference>
<reference evidence="6 7" key="1">
    <citation type="submission" date="2022-05" db="EMBL/GenBank/DDBJ databases">
        <authorList>
            <person name="Park J.-S."/>
        </authorList>
    </citation>
    <scope>NUCLEOTIDE SEQUENCE [LARGE SCALE GENOMIC DNA]</scope>
    <source>
        <strain evidence="6 7">2012CJ35-5</strain>
    </source>
</reference>
<dbReference type="Pfam" id="PF08281">
    <property type="entry name" value="Sigma70_r4_2"/>
    <property type="match status" value="1"/>
</dbReference>
<evidence type="ECO:0000256" key="2">
    <source>
        <dbReference type="ARBA" id="ARBA00023015"/>
    </source>
</evidence>
<feature type="domain" description="RNA polymerase sigma factor 70 region 4 type 2" evidence="5">
    <location>
        <begin position="121"/>
        <end position="173"/>
    </location>
</feature>
<dbReference type="InterPro" id="IPR013249">
    <property type="entry name" value="RNA_pol_sigma70_r4_t2"/>
</dbReference>
<dbReference type="NCBIfam" id="TIGR02937">
    <property type="entry name" value="sigma70-ECF"/>
    <property type="match status" value="1"/>
</dbReference>
<organism evidence="6 7">
    <name type="scientific">Flagellimonas spongiicola</name>
    <dbReference type="NCBI Taxonomy" id="2942208"/>
    <lineage>
        <taxon>Bacteria</taxon>
        <taxon>Pseudomonadati</taxon>
        <taxon>Bacteroidota</taxon>
        <taxon>Flavobacteriia</taxon>
        <taxon>Flavobacteriales</taxon>
        <taxon>Flavobacteriaceae</taxon>
        <taxon>Flagellimonas</taxon>
    </lineage>
</organism>
<dbReference type="Gene3D" id="1.10.10.10">
    <property type="entry name" value="Winged helix-like DNA-binding domain superfamily/Winged helix DNA-binding domain"/>
    <property type="match status" value="1"/>
</dbReference>
<comment type="similarity">
    <text evidence="1">Belongs to the sigma-70 factor family. ECF subfamily.</text>
</comment>
<keyword evidence="3" id="KW-0731">Sigma factor</keyword>
<accession>A0ABT0PWW6</accession>
<keyword evidence="7" id="KW-1185">Reference proteome</keyword>
<dbReference type="EMBL" id="JAMFMA010000004">
    <property type="protein sequence ID" value="MCL6275471.1"/>
    <property type="molecule type" value="Genomic_DNA"/>
</dbReference>
<evidence type="ECO:0000256" key="3">
    <source>
        <dbReference type="ARBA" id="ARBA00023082"/>
    </source>
</evidence>
<keyword evidence="2" id="KW-0805">Transcription regulation</keyword>
<keyword evidence="4" id="KW-0804">Transcription</keyword>
<evidence type="ECO:0000256" key="1">
    <source>
        <dbReference type="ARBA" id="ARBA00010641"/>
    </source>
</evidence>
<dbReference type="Proteomes" id="UP001203607">
    <property type="component" value="Unassembled WGS sequence"/>
</dbReference>
<protein>
    <submittedName>
        <fullName evidence="6">Sigma-70 family RNA polymerase sigma factor</fullName>
    </submittedName>
</protein>
<gene>
    <name evidence="6" type="ORF">M3P19_15765</name>
</gene>
<name>A0ABT0PWW6_9FLAO</name>
<evidence type="ECO:0000259" key="5">
    <source>
        <dbReference type="Pfam" id="PF08281"/>
    </source>
</evidence>
<dbReference type="PANTHER" id="PTHR43133:SF46">
    <property type="entry name" value="RNA POLYMERASE SIGMA-70 FACTOR ECF SUBFAMILY"/>
    <property type="match status" value="1"/>
</dbReference>